<sequence length="515" mass="57241">MKNTKKKKRSRASRSSSQGKDWGKGGGIEAQEEDEEKKRSKVLEALVAAFSLSSLEEAASAYRDADGDADKAAENLRRSLIGNSDLDPSTCSTSSRVSSGMDLASSSGWSEGYRETDCVQNMSCPRVKQKKVVAATGTVSTVLGKEYVRRSSKRSKGYSNGVVDKEEAEQFLCSMLGNDCNLSMAVVRDVLCQCGYNIDKALDVLLDFSTSSNEQSGNDRHHDDAVDYIDDMRFIVDHTDNLRGSRLECTSLSSDGEFPDSIWSLGPFCRKYAEVLSSSEAHCPVSTGNIKSDLPQELLESLFKIPKSSEHDKDTMKWRKVAKKMQSLGPEIDFCPQDAEPQRHTYAKGDEYNVFREPAKQHWDSMRSCYKKAAAAYTKGDRAYAAYLSDQGKEQTKRAQKAEAKASHDIFIARNKGIENVITIDLHGQQVKPAMRMLKLHLLFGSYVPSVRILRVITGCGSHGMGKPKLKQSVINLLEKEAIEWSEENRGTLLVKLNGYREFSFLDNDSDNDSD</sequence>
<organism evidence="1 2">
    <name type="scientific">Bauhinia variegata</name>
    <name type="common">Purple orchid tree</name>
    <name type="synonym">Phanera variegata</name>
    <dbReference type="NCBI Taxonomy" id="167791"/>
    <lineage>
        <taxon>Eukaryota</taxon>
        <taxon>Viridiplantae</taxon>
        <taxon>Streptophyta</taxon>
        <taxon>Embryophyta</taxon>
        <taxon>Tracheophyta</taxon>
        <taxon>Spermatophyta</taxon>
        <taxon>Magnoliopsida</taxon>
        <taxon>eudicotyledons</taxon>
        <taxon>Gunneridae</taxon>
        <taxon>Pentapetalae</taxon>
        <taxon>rosids</taxon>
        <taxon>fabids</taxon>
        <taxon>Fabales</taxon>
        <taxon>Fabaceae</taxon>
        <taxon>Cercidoideae</taxon>
        <taxon>Cercideae</taxon>
        <taxon>Bauhiniinae</taxon>
        <taxon>Bauhinia</taxon>
    </lineage>
</organism>
<reference evidence="1 2" key="1">
    <citation type="journal article" date="2022" name="DNA Res.">
        <title>Chromosomal-level genome assembly of the orchid tree Bauhinia variegata (Leguminosae; Cercidoideae) supports the allotetraploid origin hypothesis of Bauhinia.</title>
        <authorList>
            <person name="Zhong Y."/>
            <person name="Chen Y."/>
            <person name="Zheng D."/>
            <person name="Pang J."/>
            <person name="Liu Y."/>
            <person name="Luo S."/>
            <person name="Meng S."/>
            <person name="Qian L."/>
            <person name="Wei D."/>
            <person name="Dai S."/>
            <person name="Zhou R."/>
        </authorList>
    </citation>
    <scope>NUCLEOTIDE SEQUENCE [LARGE SCALE GENOMIC DNA]</scope>
    <source>
        <strain evidence="1">BV-YZ2020</strain>
    </source>
</reference>
<proteinExistence type="predicted"/>
<evidence type="ECO:0000313" key="1">
    <source>
        <dbReference type="EMBL" id="KAI4306607.1"/>
    </source>
</evidence>
<gene>
    <name evidence="1" type="ORF">L6164_029868</name>
</gene>
<name>A0ACB9LAX3_BAUVA</name>
<evidence type="ECO:0000313" key="2">
    <source>
        <dbReference type="Proteomes" id="UP000828941"/>
    </source>
</evidence>
<dbReference type="Proteomes" id="UP000828941">
    <property type="component" value="Chromosome 12"/>
</dbReference>
<accession>A0ACB9LAX3</accession>
<protein>
    <submittedName>
        <fullName evidence="1">Uncharacterized protein</fullName>
    </submittedName>
</protein>
<dbReference type="EMBL" id="CM039437">
    <property type="protein sequence ID" value="KAI4306607.1"/>
    <property type="molecule type" value="Genomic_DNA"/>
</dbReference>
<keyword evidence="2" id="KW-1185">Reference proteome</keyword>
<comment type="caution">
    <text evidence="1">The sequence shown here is derived from an EMBL/GenBank/DDBJ whole genome shotgun (WGS) entry which is preliminary data.</text>
</comment>